<dbReference type="HOGENOM" id="CLU_639647_0_0_1"/>
<gene>
    <name evidence="2" type="ORF">CY34DRAFT_805872</name>
</gene>
<feature type="compositionally biased region" description="Low complexity" evidence="1">
    <location>
        <begin position="333"/>
        <end position="351"/>
    </location>
</feature>
<dbReference type="OrthoDB" id="3067719at2759"/>
<feature type="region of interest" description="Disordered" evidence="1">
    <location>
        <begin position="238"/>
        <end position="371"/>
    </location>
</feature>
<feature type="compositionally biased region" description="Basic and acidic residues" evidence="1">
    <location>
        <begin position="102"/>
        <end position="117"/>
    </location>
</feature>
<evidence type="ECO:0000313" key="3">
    <source>
        <dbReference type="Proteomes" id="UP000054485"/>
    </source>
</evidence>
<dbReference type="AlphaFoldDB" id="A0A0D0BE38"/>
<evidence type="ECO:0000313" key="2">
    <source>
        <dbReference type="EMBL" id="KIK41583.1"/>
    </source>
</evidence>
<accession>A0A0D0BE38</accession>
<evidence type="ECO:0000256" key="1">
    <source>
        <dbReference type="SAM" id="MobiDB-lite"/>
    </source>
</evidence>
<dbReference type="InParanoid" id="A0A0D0BE38"/>
<keyword evidence="3" id="KW-1185">Reference proteome</keyword>
<organism evidence="2 3">
    <name type="scientific">Suillus luteus UH-Slu-Lm8-n1</name>
    <dbReference type="NCBI Taxonomy" id="930992"/>
    <lineage>
        <taxon>Eukaryota</taxon>
        <taxon>Fungi</taxon>
        <taxon>Dikarya</taxon>
        <taxon>Basidiomycota</taxon>
        <taxon>Agaricomycotina</taxon>
        <taxon>Agaricomycetes</taxon>
        <taxon>Agaricomycetidae</taxon>
        <taxon>Boletales</taxon>
        <taxon>Suillineae</taxon>
        <taxon>Suillaceae</taxon>
        <taxon>Suillus</taxon>
    </lineage>
</organism>
<reference evidence="2 3" key="1">
    <citation type="submission" date="2014-04" db="EMBL/GenBank/DDBJ databases">
        <authorList>
            <consortium name="DOE Joint Genome Institute"/>
            <person name="Kuo A."/>
            <person name="Ruytinx J."/>
            <person name="Rineau F."/>
            <person name="Colpaert J."/>
            <person name="Kohler A."/>
            <person name="Nagy L.G."/>
            <person name="Floudas D."/>
            <person name="Copeland A."/>
            <person name="Barry K.W."/>
            <person name="Cichocki N."/>
            <person name="Veneault-Fourrey C."/>
            <person name="LaButti K."/>
            <person name="Lindquist E.A."/>
            <person name="Lipzen A."/>
            <person name="Lundell T."/>
            <person name="Morin E."/>
            <person name="Murat C."/>
            <person name="Sun H."/>
            <person name="Tunlid A."/>
            <person name="Henrissat B."/>
            <person name="Grigoriev I.V."/>
            <person name="Hibbett D.S."/>
            <person name="Martin F."/>
            <person name="Nordberg H.P."/>
            <person name="Cantor M.N."/>
            <person name="Hua S.X."/>
        </authorList>
    </citation>
    <scope>NUCLEOTIDE SEQUENCE [LARGE SCALE GENOMIC DNA]</scope>
    <source>
        <strain evidence="2 3">UH-Slu-Lm8-n1</strain>
    </source>
</reference>
<dbReference type="STRING" id="930992.A0A0D0BE38"/>
<feature type="compositionally biased region" description="Polar residues" evidence="1">
    <location>
        <begin position="300"/>
        <end position="322"/>
    </location>
</feature>
<feature type="compositionally biased region" description="Basic and acidic residues" evidence="1">
    <location>
        <begin position="412"/>
        <end position="429"/>
    </location>
</feature>
<dbReference type="Proteomes" id="UP000054485">
    <property type="component" value="Unassembled WGS sequence"/>
</dbReference>
<feature type="compositionally biased region" description="Low complexity" evidence="1">
    <location>
        <begin position="1"/>
        <end position="33"/>
    </location>
</feature>
<feature type="region of interest" description="Disordered" evidence="1">
    <location>
        <begin position="1"/>
        <end position="135"/>
    </location>
</feature>
<proteinExistence type="predicted"/>
<feature type="compositionally biased region" description="Low complexity" evidence="1">
    <location>
        <begin position="257"/>
        <end position="278"/>
    </location>
</feature>
<name>A0A0D0BE38_9AGAM</name>
<feature type="compositionally biased region" description="Basic and acidic residues" evidence="1">
    <location>
        <begin position="279"/>
        <end position="292"/>
    </location>
</feature>
<feature type="region of interest" description="Disordered" evidence="1">
    <location>
        <begin position="399"/>
        <end position="429"/>
    </location>
</feature>
<feature type="compositionally biased region" description="Polar residues" evidence="1">
    <location>
        <begin position="57"/>
        <end position="69"/>
    </location>
</feature>
<dbReference type="EMBL" id="KN835264">
    <property type="protein sequence ID" value="KIK41583.1"/>
    <property type="molecule type" value="Genomic_DNA"/>
</dbReference>
<feature type="compositionally biased region" description="Basic and acidic residues" evidence="1">
    <location>
        <begin position="240"/>
        <end position="253"/>
    </location>
</feature>
<reference evidence="3" key="2">
    <citation type="submission" date="2015-01" db="EMBL/GenBank/DDBJ databases">
        <title>Evolutionary Origins and Diversification of the Mycorrhizal Mutualists.</title>
        <authorList>
            <consortium name="DOE Joint Genome Institute"/>
            <consortium name="Mycorrhizal Genomics Consortium"/>
            <person name="Kohler A."/>
            <person name="Kuo A."/>
            <person name="Nagy L.G."/>
            <person name="Floudas D."/>
            <person name="Copeland A."/>
            <person name="Barry K.W."/>
            <person name="Cichocki N."/>
            <person name="Veneault-Fourrey C."/>
            <person name="LaButti K."/>
            <person name="Lindquist E.A."/>
            <person name="Lipzen A."/>
            <person name="Lundell T."/>
            <person name="Morin E."/>
            <person name="Murat C."/>
            <person name="Riley R."/>
            <person name="Ohm R."/>
            <person name="Sun H."/>
            <person name="Tunlid A."/>
            <person name="Henrissat B."/>
            <person name="Grigoriev I.V."/>
            <person name="Hibbett D.S."/>
            <person name="Martin F."/>
        </authorList>
    </citation>
    <scope>NUCLEOTIDE SEQUENCE [LARGE SCALE GENOMIC DNA]</scope>
    <source>
        <strain evidence="3">UH-Slu-Lm8-n1</strain>
    </source>
</reference>
<protein>
    <submittedName>
        <fullName evidence="2">Uncharacterized protein</fullName>
    </submittedName>
</protein>
<sequence length="429" mass="46998">MVVRSLEQSSLSHSQSLSTLSRTPSLLSTPSSRNCDLTVPVPSSRTHSPRGRVCTPNKLTPSSHSQPTLAMSIIAPSPRTPQQQGSSSRTLRPHSPPPRPSSRSERLLRDTLRKDNTLRTTAASRARSRSRSSCSDFDDDDFFQPVLMFQSSRRSSTASARNFQSKSFYVPNENEDSSYAQLLRSTSASDIKDYPIVPVQQEKLDECLSSSLPRSYVLGSDAAPHEAVLRSRLKRVLHRGMREEERRTKRSPDEESSSASPQSSAQSLSNSYTNSQSSEKSHVAARDVEPLAKHGRGHRYSQSTSVPYSQKTQRSPQSQGETSPWMKTPLPASPFSTPSKKSPSSPYATPSPHSPNPAILSSFSSADSHMPVNPPQFDLRAASQACKQVSGYVSFASVAGLGAPPGSGDDEASIKEPQRGRERGRWWVF</sequence>